<reference evidence="1 2" key="1">
    <citation type="submission" date="2020-01" db="EMBL/GenBank/DDBJ databases">
        <title>Genomes of bacteria type strains.</title>
        <authorList>
            <person name="Chen J."/>
            <person name="Zhu S."/>
            <person name="Yang J."/>
        </authorList>
    </citation>
    <scope>NUCLEOTIDE SEQUENCE [LARGE SCALE GENOMIC DNA]</scope>
    <source>
        <strain evidence="1 2">LMG 22958</strain>
    </source>
</reference>
<dbReference type="GO" id="GO:0016301">
    <property type="term" value="F:kinase activity"/>
    <property type="evidence" value="ECO:0007669"/>
    <property type="project" value="UniProtKB-KW"/>
</dbReference>
<name>A0A6L9MP18_9ALTE</name>
<gene>
    <name evidence="1" type="ORF">GTW09_00145</name>
</gene>
<keyword evidence="2" id="KW-1185">Reference proteome</keyword>
<accession>A0A6L9MP18</accession>
<dbReference type="RefSeq" id="WP_163109066.1">
    <property type="nucleotide sequence ID" value="NZ_JAAAWP010000001.1"/>
</dbReference>
<dbReference type="AlphaFoldDB" id="A0A6L9MP18"/>
<dbReference type="InterPro" id="IPR027417">
    <property type="entry name" value="P-loop_NTPase"/>
</dbReference>
<proteinExistence type="predicted"/>
<keyword evidence="1" id="KW-0808">Transferase</keyword>
<dbReference type="Proteomes" id="UP000478837">
    <property type="component" value="Unassembled WGS sequence"/>
</dbReference>
<comment type="caution">
    <text evidence="1">The sequence shown here is derived from an EMBL/GenBank/DDBJ whole genome shotgun (WGS) entry which is preliminary data.</text>
</comment>
<evidence type="ECO:0000313" key="1">
    <source>
        <dbReference type="EMBL" id="NDW19942.1"/>
    </source>
</evidence>
<dbReference type="Gene3D" id="3.40.50.300">
    <property type="entry name" value="P-loop containing nucleotide triphosphate hydrolases"/>
    <property type="match status" value="1"/>
</dbReference>
<dbReference type="PANTHER" id="PTHR10285">
    <property type="entry name" value="URIDINE KINASE"/>
    <property type="match status" value="1"/>
</dbReference>
<organism evidence="1 2">
    <name type="scientific">Alteromonas hispanica</name>
    <dbReference type="NCBI Taxonomy" id="315421"/>
    <lineage>
        <taxon>Bacteria</taxon>
        <taxon>Pseudomonadati</taxon>
        <taxon>Pseudomonadota</taxon>
        <taxon>Gammaproteobacteria</taxon>
        <taxon>Alteromonadales</taxon>
        <taxon>Alteromonadaceae</taxon>
        <taxon>Alteromonas/Salinimonas group</taxon>
        <taxon>Alteromonas</taxon>
    </lineage>
</organism>
<protein>
    <submittedName>
        <fullName evidence="1">Kinase</fullName>
    </submittedName>
</protein>
<dbReference type="SUPFAM" id="SSF52540">
    <property type="entry name" value="P-loop containing nucleoside triphosphate hydrolases"/>
    <property type="match status" value="1"/>
</dbReference>
<sequence length="289" mass="32712">MDIHGFLTAHHLPSSYADTAQKWFTPLCERLIEHQKGAQKPFILGINGCQGSGKSTLTNFIETFLETEHDLRVVSLSIDDFYLDKASRNALAIKVHPLLRTRGVPGTHDIPLALETFAKLTNGEPTRLPRFDKASDNPFPVGNWPLISETPDVIILEGWCVGVPPQAKSALRTPVNALEENEDSLCTWRTFVNGELQGQYQTLFEKIDYSVMLAAPSFDCVYQWRLEQEHKLARATKNQADGIMSDEEVARFIQHYQRLTEHALATLPDKCNTVFYLDEQRTISQQDLK</sequence>
<dbReference type="EMBL" id="JAAAWP010000001">
    <property type="protein sequence ID" value="NDW19942.1"/>
    <property type="molecule type" value="Genomic_DNA"/>
</dbReference>
<keyword evidence="1" id="KW-0418">Kinase</keyword>
<evidence type="ECO:0000313" key="2">
    <source>
        <dbReference type="Proteomes" id="UP000478837"/>
    </source>
</evidence>